<sequence length="139" mass="15092">MQIILGAIASCFVVVVTAYFGVRGDVRERAALKELIELRGALDPGDGKDALNAEIERRVKAIAPSSAERAEKTRKTQFRTILGLLVGGVFFYGGSLWVTGLTETVPSWVVALVFVALPLGSLMLCAGAISGLRYRRRYF</sequence>
<dbReference type="Proteomes" id="UP000680588">
    <property type="component" value="Chromosome"/>
</dbReference>
<proteinExistence type="predicted"/>
<dbReference type="EMBL" id="CP076456">
    <property type="protein sequence ID" value="QWQ38145.1"/>
    <property type="molecule type" value="Genomic_DNA"/>
</dbReference>
<evidence type="ECO:0000313" key="2">
    <source>
        <dbReference type="EMBL" id="QWQ38145.1"/>
    </source>
</evidence>
<accession>A0A975S958</accession>
<dbReference type="AlphaFoldDB" id="A0A975S958"/>
<keyword evidence="3" id="KW-1185">Reference proteome</keyword>
<gene>
    <name evidence="2" type="ORF">KG104_01195</name>
</gene>
<keyword evidence="1" id="KW-0472">Membrane</keyword>
<feature type="transmembrane region" description="Helical" evidence="1">
    <location>
        <begin position="108"/>
        <end position="132"/>
    </location>
</feature>
<dbReference type="RefSeq" id="WP_207348473.1">
    <property type="nucleotide sequence ID" value="NZ_CP076456.1"/>
</dbReference>
<reference evidence="2" key="1">
    <citation type="submission" date="2021-06" db="EMBL/GenBank/DDBJ databases">
        <title>Novel species in genus Arthrobacter.</title>
        <authorList>
            <person name="Zhang G."/>
        </authorList>
    </citation>
    <scope>NUCLEOTIDE SEQUENCE</scope>
    <source>
        <strain evidence="2">Zg-ZUI122</strain>
    </source>
</reference>
<dbReference type="KEGG" id="asun:KG104_01195"/>
<feature type="transmembrane region" description="Helical" evidence="1">
    <location>
        <begin position="6"/>
        <end position="22"/>
    </location>
</feature>
<keyword evidence="1" id="KW-0812">Transmembrane</keyword>
<evidence type="ECO:0000256" key="1">
    <source>
        <dbReference type="SAM" id="Phobius"/>
    </source>
</evidence>
<name>A0A975S958_9MICC</name>
<organism evidence="2 3">
    <name type="scientific">Arthrobacter sunyaminii</name>
    <dbReference type="NCBI Taxonomy" id="2816859"/>
    <lineage>
        <taxon>Bacteria</taxon>
        <taxon>Bacillati</taxon>
        <taxon>Actinomycetota</taxon>
        <taxon>Actinomycetes</taxon>
        <taxon>Micrococcales</taxon>
        <taxon>Micrococcaceae</taxon>
        <taxon>Arthrobacter</taxon>
    </lineage>
</organism>
<keyword evidence="1" id="KW-1133">Transmembrane helix</keyword>
<evidence type="ECO:0000313" key="3">
    <source>
        <dbReference type="Proteomes" id="UP000680588"/>
    </source>
</evidence>
<feature type="transmembrane region" description="Helical" evidence="1">
    <location>
        <begin position="81"/>
        <end position="102"/>
    </location>
</feature>
<protein>
    <submittedName>
        <fullName evidence="2">Uncharacterized protein</fullName>
    </submittedName>
</protein>